<dbReference type="EMBL" id="BAABME010005489">
    <property type="protein sequence ID" value="GAA0165778.1"/>
    <property type="molecule type" value="Genomic_DNA"/>
</dbReference>
<dbReference type="AlphaFoldDB" id="A0AAV3QRS7"/>
<reference evidence="2 3" key="1">
    <citation type="submission" date="2024-01" db="EMBL/GenBank/DDBJ databases">
        <title>The complete chloroplast genome sequence of Lithospermum erythrorhizon: insights into the phylogenetic relationship among Boraginaceae species and the maternal lineages of purple gromwells.</title>
        <authorList>
            <person name="Okada T."/>
            <person name="Watanabe K."/>
        </authorList>
    </citation>
    <scope>NUCLEOTIDE SEQUENCE [LARGE SCALE GENOMIC DNA]</scope>
</reference>
<comment type="caution">
    <text evidence="2">The sequence shown here is derived from an EMBL/GenBank/DDBJ whole genome shotgun (WGS) entry which is preliminary data.</text>
</comment>
<evidence type="ECO:0000313" key="2">
    <source>
        <dbReference type="EMBL" id="GAA0165778.1"/>
    </source>
</evidence>
<proteinExistence type="predicted"/>
<organism evidence="2 3">
    <name type="scientific">Lithospermum erythrorhizon</name>
    <name type="common">Purple gromwell</name>
    <name type="synonym">Lithospermum officinale var. erythrorhizon</name>
    <dbReference type="NCBI Taxonomy" id="34254"/>
    <lineage>
        <taxon>Eukaryota</taxon>
        <taxon>Viridiplantae</taxon>
        <taxon>Streptophyta</taxon>
        <taxon>Embryophyta</taxon>
        <taxon>Tracheophyta</taxon>
        <taxon>Spermatophyta</taxon>
        <taxon>Magnoliopsida</taxon>
        <taxon>eudicotyledons</taxon>
        <taxon>Gunneridae</taxon>
        <taxon>Pentapetalae</taxon>
        <taxon>asterids</taxon>
        <taxon>lamiids</taxon>
        <taxon>Boraginales</taxon>
        <taxon>Boraginaceae</taxon>
        <taxon>Boraginoideae</taxon>
        <taxon>Lithospermeae</taxon>
        <taxon>Lithospermum</taxon>
    </lineage>
</organism>
<evidence type="ECO:0000313" key="3">
    <source>
        <dbReference type="Proteomes" id="UP001454036"/>
    </source>
</evidence>
<protein>
    <submittedName>
        <fullName evidence="2">Uncharacterized protein</fullName>
    </submittedName>
</protein>
<keyword evidence="3" id="KW-1185">Reference proteome</keyword>
<name>A0AAV3QRS7_LITER</name>
<feature type="region of interest" description="Disordered" evidence="1">
    <location>
        <begin position="118"/>
        <end position="140"/>
    </location>
</feature>
<sequence length="140" mass="15274">MSIKNTSKFSLASVLPRALKEEKIMTRQPIGCHTHPGMPYPSCQCIDEDFDGRMSLNSTGKRIPKPLIQYQEDGPYAGIDGLQEKEGRAGYHARNIILPKTFEKLATRAHGVELNIATNKGHAPSTPAAPYSKANTIPGS</sequence>
<evidence type="ECO:0000256" key="1">
    <source>
        <dbReference type="SAM" id="MobiDB-lite"/>
    </source>
</evidence>
<accession>A0AAV3QRS7</accession>
<dbReference type="Proteomes" id="UP001454036">
    <property type="component" value="Unassembled WGS sequence"/>
</dbReference>
<gene>
    <name evidence="2" type="ORF">LIER_21093</name>
</gene>